<dbReference type="CDD" id="cd00082">
    <property type="entry name" value="HisKA"/>
    <property type="match status" value="1"/>
</dbReference>
<evidence type="ECO:0000256" key="7">
    <source>
        <dbReference type="ARBA" id="ARBA00022777"/>
    </source>
</evidence>
<evidence type="ECO:0000313" key="14">
    <source>
        <dbReference type="EMBL" id="MBB3892922.1"/>
    </source>
</evidence>
<evidence type="ECO:0000256" key="1">
    <source>
        <dbReference type="ARBA" id="ARBA00000085"/>
    </source>
</evidence>
<dbReference type="SMART" id="SM00387">
    <property type="entry name" value="HATPase_c"/>
    <property type="match status" value="1"/>
</dbReference>
<dbReference type="InterPro" id="IPR003594">
    <property type="entry name" value="HATPase_dom"/>
</dbReference>
<dbReference type="GO" id="GO:0000155">
    <property type="term" value="F:phosphorelay sensor kinase activity"/>
    <property type="evidence" value="ECO:0007669"/>
    <property type="project" value="InterPro"/>
</dbReference>
<evidence type="ECO:0000256" key="2">
    <source>
        <dbReference type="ARBA" id="ARBA00004370"/>
    </source>
</evidence>
<dbReference type="InterPro" id="IPR005467">
    <property type="entry name" value="His_kinase_dom"/>
</dbReference>
<evidence type="ECO:0000313" key="15">
    <source>
        <dbReference type="Proteomes" id="UP000530564"/>
    </source>
</evidence>
<dbReference type="EC" id="2.7.13.3" evidence="3"/>
<keyword evidence="9" id="KW-0902">Two-component regulatory system</keyword>
<evidence type="ECO:0000256" key="3">
    <source>
        <dbReference type="ARBA" id="ARBA00012438"/>
    </source>
</evidence>
<dbReference type="PROSITE" id="PS50109">
    <property type="entry name" value="HIS_KIN"/>
    <property type="match status" value="1"/>
</dbReference>
<dbReference type="CDD" id="cd00075">
    <property type="entry name" value="HATPase"/>
    <property type="match status" value="1"/>
</dbReference>
<dbReference type="SMART" id="SM00388">
    <property type="entry name" value="HisKA"/>
    <property type="match status" value="1"/>
</dbReference>
<dbReference type="Pfam" id="PF00512">
    <property type="entry name" value="HisKA"/>
    <property type="match status" value="1"/>
</dbReference>
<dbReference type="AlphaFoldDB" id="A0A840A6D2"/>
<comment type="subcellular location">
    <subcellularLocation>
        <location evidence="2">Membrane</location>
    </subcellularLocation>
</comment>
<feature type="domain" description="HAMP" evidence="13">
    <location>
        <begin position="163"/>
        <end position="216"/>
    </location>
</feature>
<feature type="transmembrane region" description="Helical" evidence="11">
    <location>
        <begin position="139"/>
        <end position="161"/>
    </location>
</feature>
<gene>
    <name evidence="14" type="ORF">GGQ61_003660</name>
</gene>
<dbReference type="PROSITE" id="PS50885">
    <property type="entry name" value="HAMP"/>
    <property type="match status" value="1"/>
</dbReference>
<dbReference type="PANTHER" id="PTHR45436:SF8">
    <property type="entry name" value="HISTIDINE KINASE"/>
    <property type="match status" value="1"/>
</dbReference>
<evidence type="ECO:0000256" key="11">
    <source>
        <dbReference type="SAM" id="Phobius"/>
    </source>
</evidence>
<protein>
    <recommendedName>
        <fullName evidence="3">histidine kinase</fullName>
        <ecNumber evidence="3">2.7.13.3</ecNumber>
    </recommendedName>
</protein>
<evidence type="ECO:0000259" key="12">
    <source>
        <dbReference type="PROSITE" id="PS50109"/>
    </source>
</evidence>
<feature type="domain" description="Histidine kinase" evidence="12">
    <location>
        <begin position="224"/>
        <end position="434"/>
    </location>
</feature>
<sequence>MIAVITTVVALSVQHFQTVRVLKIELEHLLEGEADALVLRYRDGGLGGLASYIDEQTRTQRRDVVYMVSDGAGRRLAGNVLVWPGGLAAEHLAITTVQVRRSGQVQSRRIEAEVRTLGPDTRLLVGHLADSRIALGRRYWVSLALSVLATAVLGLSLGWLVSRRGVRVVRAAADTGDRFLSGHLDERLKVSPRDDEFDRLAEVFNACLDEIERMVRSLRAATDGLAHDLKTPLTRIKARLELAALRGHEAPQQDILAETARDLDALLALVNGLLVLARADATTADSFVALDLAAVAQEAYDLYAPLAEDAGQHLLLRLSPAPARGVSSLLLHATANLIDNAIKHGNPGGQIVVATGIDGAASSLTIGDRGPGIAPDARERAVQRFSRLDESRSTPGSGLGLSLVATVARVHRGQLVLADNQPGLRAELRLPLSPDRDLRPARAAKEVTGETGRVIGTEG</sequence>
<dbReference type="Gene3D" id="6.10.340.10">
    <property type="match status" value="1"/>
</dbReference>
<comment type="catalytic activity">
    <reaction evidence="1">
        <text>ATP + protein L-histidine = ADP + protein N-phospho-L-histidine.</text>
        <dbReference type="EC" id="2.7.13.3"/>
    </reaction>
</comment>
<dbReference type="SMART" id="SM00304">
    <property type="entry name" value="HAMP"/>
    <property type="match status" value="1"/>
</dbReference>
<keyword evidence="6 11" id="KW-0812">Transmembrane</keyword>
<dbReference type="Pfam" id="PF00672">
    <property type="entry name" value="HAMP"/>
    <property type="match status" value="1"/>
</dbReference>
<dbReference type="InterPro" id="IPR004358">
    <property type="entry name" value="Sig_transdc_His_kin-like_C"/>
</dbReference>
<reference evidence="14 15" key="1">
    <citation type="submission" date="2020-08" db="EMBL/GenBank/DDBJ databases">
        <title>Genomic Encyclopedia of Type Strains, Phase IV (KMG-IV): sequencing the most valuable type-strain genomes for metagenomic binning, comparative biology and taxonomic classification.</title>
        <authorList>
            <person name="Goeker M."/>
        </authorList>
    </citation>
    <scope>NUCLEOTIDE SEQUENCE [LARGE SCALE GENOMIC DNA]</scope>
    <source>
        <strain evidence="14 15">DSM 21793</strain>
    </source>
</reference>
<dbReference type="InterPro" id="IPR036890">
    <property type="entry name" value="HATPase_C_sf"/>
</dbReference>
<keyword evidence="8 11" id="KW-1133">Transmembrane helix</keyword>
<dbReference type="Gene3D" id="1.10.287.130">
    <property type="match status" value="1"/>
</dbReference>
<dbReference type="EMBL" id="JACIDK010000006">
    <property type="protein sequence ID" value="MBB3892922.1"/>
    <property type="molecule type" value="Genomic_DNA"/>
</dbReference>
<name>A0A840A6D2_9CAUL</name>
<evidence type="ECO:0000256" key="10">
    <source>
        <dbReference type="ARBA" id="ARBA00023136"/>
    </source>
</evidence>
<accession>A0A840A6D2</accession>
<evidence type="ECO:0000256" key="5">
    <source>
        <dbReference type="ARBA" id="ARBA00022679"/>
    </source>
</evidence>
<dbReference type="InterPro" id="IPR050428">
    <property type="entry name" value="TCS_sensor_his_kinase"/>
</dbReference>
<dbReference type="PRINTS" id="PR00344">
    <property type="entry name" value="BCTRLSENSOR"/>
</dbReference>
<proteinExistence type="predicted"/>
<dbReference type="InterPro" id="IPR003660">
    <property type="entry name" value="HAMP_dom"/>
</dbReference>
<keyword evidence="4" id="KW-0597">Phosphoprotein</keyword>
<keyword evidence="10 11" id="KW-0472">Membrane</keyword>
<keyword evidence="5" id="KW-0808">Transferase</keyword>
<dbReference type="SUPFAM" id="SSF55874">
    <property type="entry name" value="ATPase domain of HSP90 chaperone/DNA topoisomerase II/histidine kinase"/>
    <property type="match status" value="1"/>
</dbReference>
<dbReference type="SUPFAM" id="SSF47384">
    <property type="entry name" value="Homodimeric domain of signal transducing histidine kinase"/>
    <property type="match status" value="1"/>
</dbReference>
<evidence type="ECO:0000256" key="9">
    <source>
        <dbReference type="ARBA" id="ARBA00023012"/>
    </source>
</evidence>
<keyword evidence="15" id="KW-1185">Reference proteome</keyword>
<dbReference type="GO" id="GO:0005886">
    <property type="term" value="C:plasma membrane"/>
    <property type="evidence" value="ECO:0007669"/>
    <property type="project" value="TreeGrafter"/>
</dbReference>
<organism evidence="14 15">
    <name type="scientific">Phenylobacterium haematophilum</name>
    <dbReference type="NCBI Taxonomy" id="98513"/>
    <lineage>
        <taxon>Bacteria</taxon>
        <taxon>Pseudomonadati</taxon>
        <taxon>Pseudomonadota</taxon>
        <taxon>Alphaproteobacteria</taxon>
        <taxon>Caulobacterales</taxon>
        <taxon>Caulobacteraceae</taxon>
        <taxon>Phenylobacterium</taxon>
    </lineage>
</organism>
<dbReference type="Proteomes" id="UP000530564">
    <property type="component" value="Unassembled WGS sequence"/>
</dbReference>
<keyword evidence="7 14" id="KW-0418">Kinase</keyword>
<dbReference type="Gene3D" id="3.30.565.10">
    <property type="entry name" value="Histidine kinase-like ATPase, C-terminal domain"/>
    <property type="match status" value="1"/>
</dbReference>
<comment type="caution">
    <text evidence="14">The sequence shown here is derived from an EMBL/GenBank/DDBJ whole genome shotgun (WGS) entry which is preliminary data.</text>
</comment>
<evidence type="ECO:0000259" key="13">
    <source>
        <dbReference type="PROSITE" id="PS50885"/>
    </source>
</evidence>
<dbReference type="InterPro" id="IPR003661">
    <property type="entry name" value="HisK_dim/P_dom"/>
</dbReference>
<evidence type="ECO:0000256" key="6">
    <source>
        <dbReference type="ARBA" id="ARBA00022692"/>
    </source>
</evidence>
<evidence type="ECO:0000256" key="4">
    <source>
        <dbReference type="ARBA" id="ARBA00022553"/>
    </source>
</evidence>
<evidence type="ECO:0000256" key="8">
    <source>
        <dbReference type="ARBA" id="ARBA00022989"/>
    </source>
</evidence>
<dbReference type="Pfam" id="PF02518">
    <property type="entry name" value="HATPase_c"/>
    <property type="match status" value="1"/>
</dbReference>
<dbReference type="InterPro" id="IPR036097">
    <property type="entry name" value="HisK_dim/P_sf"/>
</dbReference>
<dbReference type="PANTHER" id="PTHR45436">
    <property type="entry name" value="SENSOR HISTIDINE KINASE YKOH"/>
    <property type="match status" value="1"/>
</dbReference>